<dbReference type="EMBL" id="JAHXZJ010000001">
    <property type="protein sequence ID" value="KAH0568385.1"/>
    <property type="molecule type" value="Genomic_DNA"/>
</dbReference>
<evidence type="ECO:0000313" key="2">
    <source>
        <dbReference type="Proteomes" id="UP000826195"/>
    </source>
</evidence>
<proteinExistence type="predicted"/>
<reference evidence="1 2" key="1">
    <citation type="journal article" date="2021" name="J. Hered.">
        <title>A chromosome-level genome assembly of the parasitoid wasp, Cotesia glomerata (Hymenoptera: Braconidae).</title>
        <authorList>
            <person name="Pinto B.J."/>
            <person name="Weis J.J."/>
            <person name="Gamble T."/>
            <person name="Ode P.J."/>
            <person name="Paul R."/>
            <person name="Zaspel J.M."/>
        </authorList>
    </citation>
    <scope>NUCLEOTIDE SEQUENCE [LARGE SCALE GENOMIC DNA]</scope>
    <source>
        <strain evidence="1">CgM1</strain>
    </source>
</reference>
<sequence>MELLEDRCYRQCTTVETMLSFYNNLDSKTTHTANLLVVRVPAVTTAKECNSPQCTESAEIWKHLEIVDPSEKNLGVVSKHKEREKRVT</sequence>
<keyword evidence="2" id="KW-1185">Reference proteome</keyword>
<dbReference type="Proteomes" id="UP000826195">
    <property type="component" value="Unassembled WGS sequence"/>
</dbReference>
<dbReference type="AlphaFoldDB" id="A0AAV7J5W9"/>
<evidence type="ECO:0000313" key="1">
    <source>
        <dbReference type="EMBL" id="KAH0568385.1"/>
    </source>
</evidence>
<accession>A0AAV7J5W9</accession>
<protein>
    <submittedName>
        <fullName evidence="1">Uncharacterized protein</fullName>
    </submittedName>
</protein>
<organism evidence="1 2">
    <name type="scientific">Cotesia glomerata</name>
    <name type="common">Lepidopteran parasitic wasp</name>
    <name type="synonym">Apanteles glomeratus</name>
    <dbReference type="NCBI Taxonomy" id="32391"/>
    <lineage>
        <taxon>Eukaryota</taxon>
        <taxon>Metazoa</taxon>
        <taxon>Ecdysozoa</taxon>
        <taxon>Arthropoda</taxon>
        <taxon>Hexapoda</taxon>
        <taxon>Insecta</taxon>
        <taxon>Pterygota</taxon>
        <taxon>Neoptera</taxon>
        <taxon>Endopterygota</taxon>
        <taxon>Hymenoptera</taxon>
        <taxon>Apocrita</taxon>
        <taxon>Ichneumonoidea</taxon>
        <taxon>Braconidae</taxon>
        <taxon>Microgastrinae</taxon>
        <taxon>Cotesia</taxon>
    </lineage>
</organism>
<gene>
    <name evidence="1" type="ORF">KQX54_020648</name>
</gene>
<name>A0AAV7J5W9_COTGL</name>
<comment type="caution">
    <text evidence="1">The sequence shown here is derived from an EMBL/GenBank/DDBJ whole genome shotgun (WGS) entry which is preliminary data.</text>
</comment>